<dbReference type="PIRSF" id="PIRSF005413">
    <property type="entry name" value="COX11"/>
    <property type="match status" value="1"/>
</dbReference>
<evidence type="ECO:0000256" key="6">
    <source>
        <dbReference type="SAM" id="Phobius"/>
    </source>
</evidence>
<dbReference type="InterPro" id="IPR023471">
    <property type="entry name" value="CtaG/Cox11_dom_sf"/>
</dbReference>
<evidence type="ECO:0000256" key="5">
    <source>
        <dbReference type="ARBA" id="ARBA00023136"/>
    </source>
</evidence>
<dbReference type="GO" id="GO:0016020">
    <property type="term" value="C:membrane"/>
    <property type="evidence" value="ECO:0007669"/>
    <property type="project" value="UniProtKB-SubCell"/>
</dbReference>
<dbReference type="InterPro" id="IPR007533">
    <property type="entry name" value="Cyt_c_oxidase_assmbl_CtaG"/>
</dbReference>
<dbReference type="Pfam" id="PF04442">
    <property type="entry name" value="CtaG_Cox11"/>
    <property type="match status" value="1"/>
</dbReference>
<name>A0A1J5R3C7_9ZZZZ</name>
<comment type="function">
    <text evidence="1">Exerts its effect at some terminal stage of cytochrome c oxidase synthesis, probably by being involved in the insertion of the copper B into subunit I.</text>
</comment>
<keyword evidence="4 6" id="KW-1133">Transmembrane helix</keyword>
<sequence>MSDQQARKDANRRLALKLLWVVGGAILFTAALVPLYNVMCRVTGLNGKSEDGPEAAGQVLKVDTSRWVTVEFTGNVMPGLGWNFTPKQSSLRLHPGQIELATFEARNNTNRASVGQAVASISPGQAARYFRKIECFCFQRQPLKPGETKEMPVRFYISPDLPANVQSVTLSYAFFSALPAAN</sequence>
<dbReference type="NCBIfam" id="NF003465">
    <property type="entry name" value="PRK05089.1"/>
    <property type="match status" value="1"/>
</dbReference>
<dbReference type="SUPFAM" id="SSF110111">
    <property type="entry name" value="Ctag/Cox11"/>
    <property type="match status" value="1"/>
</dbReference>
<evidence type="ECO:0000256" key="2">
    <source>
        <dbReference type="ARBA" id="ARBA00004167"/>
    </source>
</evidence>
<evidence type="ECO:0000256" key="4">
    <source>
        <dbReference type="ARBA" id="ARBA00022989"/>
    </source>
</evidence>
<evidence type="ECO:0000256" key="1">
    <source>
        <dbReference type="ARBA" id="ARBA00004007"/>
    </source>
</evidence>
<dbReference type="PANTHER" id="PTHR21320:SF3">
    <property type="entry name" value="CYTOCHROME C OXIDASE ASSEMBLY PROTEIN COX11, MITOCHONDRIAL-RELATED"/>
    <property type="match status" value="1"/>
</dbReference>
<reference evidence="7" key="1">
    <citation type="submission" date="2016-10" db="EMBL/GenBank/DDBJ databases">
        <title>Sequence of Gallionella enrichment culture.</title>
        <authorList>
            <person name="Poehlein A."/>
            <person name="Muehling M."/>
            <person name="Daniel R."/>
        </authorList>
    </citation>
    <scope>NUCLEOTIDE SEQUENCE</scope>
</reference>
<dbReference type="AlphaFoldDB" id="A0A1J5R3C7"/>
<proteinExistence type="predicted"/>
<keyword evidence="5 6" id="KW-0472">Membrane</keyword>
<dbReference type="PANTHER" id="PTHR21320">
    <property type="entry name" value="CYTOCHROME C OXIDASE ASSEMBLY PROTEIN COX11-RELATED"/>
    <property type="match status" value="1"/>
</dbReference>
<dbReference type="GO" id="GO:0005507">
    <property type="term" value="F:copper ion binding"/>
    <property type="evidence" value="ECO:0007669"/>
    <property type="project" value="InterPro"/>
</dbReference>
<feature type="transmembrane region" description="Helical" evidence="6">
    <location>
        <begin position="14"/>
        <end position="36"/>
    </location>
</feature>
<gene>
    <name evidence="7" type="primary">ctaG_3</name>
    <name evidence="7" type="ORF">GALL_316700</name>
</gene>
<evidence type="ECO:0000256" key="3">
    <source>
        <dbReference type="ARBA" id="ARBA00022692"/>
    </source>
</evidence>
<comment type="subcellular location">
    <subcellularLocation>
        <location evidence="2">Membrane</location>
        <topology evidence="2">Single-pass membrane protein</topology>
    </subcellularLocation>
</comment>
<organism evidence="7">
    <name type="scientific">mine drainage metagenome</name>
    <dbReference type="NCBI Taxonomy" id="410659"/>
    <lineage>
        <taxon>unclassified sequences</taxon>
        <taxon>metagenomes</taxon>
        <taxon>ecological metagenomes</taxon>
    </lineage>
</organism>
<comment type="caution">
    <text evidence="7">The sequence shown here is derived from an EMBL/GenBank/DDBJ whole genome shotgun (WGS) entry which is preliminary data.</text>
</comment>
<keyword evidence="3 6" id="KW-0812">Transmembrane</keyword>
<accession>A0A1J5R3C7</accession>
<dbReference type="Gene3D" id="2.60.370.10">
    <property type="entry name" value="Ctag/Cox11"/>
    <property type="match status" value="1"/>
</dbReference>
<dbReference type="EMBL" id="MLJW01000477">
    <property type="protein sequence ID" value="OIQ86476.1"/>
    <property type="molecule type" value="Genomic_DNA"/>
</dbReference>
<protein>
    <submittedName>
        <fullName evidence="7">Cytochrome c oxidase assembly protein CtaG</fullName>
    </submittedName>
</protein>
<evidence type="ECO:0000313" key="7">
    <source>
        <dbReference type="EMBL" id="OIQ86476.1"/>
    </source>
</evidence>